<dbReference type="CDD" id="cd00180">
    <property type="entry name" value="PKc"/>
    <property type="match status" value="2"/>
</dbReference>
<keyword evidence="1" id="KW-0808">Transferase</keyword>
<evidence type="ECO:0000256" key="2">
    <source>
        <dbReference type="ARBA" id="ARBA00022741"/>
    </source>
</evidence>
<dbReference type="PANTHER" id="PTHR44329:SF288">
    <property type="entry name" value="MITOGEN-ACTIVATED PROTEIN KINASE KINASE KINASE 20"/>
    <property type="match status" value="1"/>
</dbReference>
<dbReference type="EMBL" id="NIVC01000345">
    <property type="protein sequence ID" value="PAA85129.1"/>
    <property type="molecule type" value="Genomic_DNA"/>
</dbReference>
<protein>
    <recommendedName>
        <fullName evidence="7">Protein kinase domain-containing protein</fullName>
    </recommendedName>
</protein>
<dbReference type="GO" id="GO:0004674">
    <property type="term" value="F:protein serine/threonine kinase activity"/>
    <property type="evidence" value="ECO:0007669"/>
    <property type="project" value="TreeGrafter"/>
</dbReference>
<organism evidence="8 9">
    <name type="scientific">Macrostomum lignano</name>
    <dbReference type="NCBI Taxonomy" id="282301"/>
    <lineage>
        <taxon>Eukaryota</taxon>
        <taxon>Metazoa</taxon>
        <taxon>Spiralia</taxon>
        <taxon>Lophotrochozoa</taxon>
        <taxon>Platyhelminthes</taxon>
        <taxon>Rhabditophora</taxon>
        <taxon>Macrostomorpha</taxon>
        <taxon>Macrostomida</taxon>
        <taxon>Macrostomidae</taxon>
        <taxon>Macrostomum</taxon>
    </lineage>
</organism>
<dbReference type="InterPro" id="IPR051681">
    <property type="entry name" value="Ser/Thr_Kinases-Pseudokinases"/>
</dbReference>
<evidence type="ECO:0000256" key="5">
    <source>
        <dbReference type="PROSITE-ProRule" id="PRU10141"/>
    </source>
</evidence>
<evidence type="ECO:0000256" key="3">
    <source>
        <dbReference type="ARBA" id="ARBA00022777"/>
    </source>
</evidence>
<dbReference type="InterPro" id="IPR020635">
    <property type="entry name" value="Tyr_kinase_cat_dom"/>
</dbReference>
<sequence length="915" mass="103954">MLWSTASMEVYGNSLTELRTFITKLLPPMAKLKNTSQNDVIYPSNSLIGKGSIASVHRCWLKNDPTMKTLAVKLFEFNDVSRTQWLVNHLVKEIALLNDLRQEREQFIRVYHLYSRDTKLSGFTMEYCRLGSIRSFSLHLSKLSNLDSLYHPWLKTSWMLQIADAFDYLQTRPKGAIIHRDLSVDSVLINDQLDIKIADFGLSKKLTEANLSPQTLDFEQKRGIDKQLPETVSDPIRQPDQFSDRYLYGLLVVEAFTELSIREQISDNVRQFTDLLRSGKHVDYFQQLLNANCFVGVASSDGDLNRLKQAILQVVQIMSHHIPEQRASFSEVKETWSACSPDKMERARQEVLKLVRQELNESIAPDVKAPEVLWNTEVEFPEESLIGKGSFAVCHRCNLKSAPNDAPMALKIFKLDEQQDMSKKDWVVKHLVHEIKYMHDLGKKRGAFIKILYIYCHEVLKLVGYAMEYCKHGSLRVFSKRLSTMQMGGGRTRHPWLVTSWMLQVSDGFEFLQNGDGGGILHRDLAVDNVLIDDQLNAKIADFGLSKRTVESIATQNTLAFERLRGVERRLPETYDDPLRQPDIFGDRYLYAVFVVEAFGQLSVRQVIGDRIEAFKGRVRIGQHIRDFQLLVDDSFFNKIPVRNWDADLEQLQKITKLVVEKMACQVPEQRATFSEISALWRMCSLTQMERERNRVLNELGELPPADTIPSAEVRARTVSLGPVEEELSVLELDNAMDQSNQPDFEGRPVSEAERLSGNVDQSVSSSQSSRRSGAFTVSIGTVGGEMVSFYRPTGGSGSVRVSQHVTAGHQSDIVELLQRSYAEIVATTGLARRLCNSQDLSSKYRPVLENLGISAVNLELLQRQYTNPADLLHQGLLNLIRDRGLTVSQLAETLKRFGCLEGLKILREFELNPC</sequence>
<accession>A0A267GIR1</accession>
<dbReference type="AlphaFoldDB" id="A0A267GIR1"/>
<feature type="domain" description="Protein kinase" evidence="7">
    <location>
        <begin position="42"/>
        <end position="337"/>
    </location>
</feature>
<keyword evidence="4 5" id="KW-0067">ATP-binding</keyword>
<evidence type="ECO:0000256" key="4">
    <source>
        <dbReference type="ARBA" id="ARBA00022840"/>
    </source>
</evidence>
<dbReference type="Gene3D" id="1.10.510.10">
    <property type="entry name" value="Transferase(Phosphotransferase) domain 1"/>
    <property type="match status" value="2"/>
</dbReference>
<dbReference type="Pfam" id="PF00069">
    <property type="entry name" value="Pkinase"/>
    <property type="match status" value="2"/>
</dbReference>
<dbReference type="Proteomes" id="UP000215902">
    <property type="component" value="Unassembled WGS sequence"/>
</dbReference>
<comment type="caution">
    <text evidence="8">The sequence shown here is derived from an EMBL/GenBank/DDBJ whole genome shotgun (WGS) entry which is preliminary data.</text>
</comment>
<proteinExistence type="predicted"/>
<feature type="region of interest" description="Disordered" evidence="6">
    <location>
        <begin position="733"/>
        <end position="771"/>
    </location>
</feature>
<evidence type="ECO:0000256" key="6">
    <source>
        <dbReference type="SAM" id="MobiDB-lite"/>
    </source>
</evidence>
<reference evidence="8 9" key="1">
    <citation type="submission" date="2017-06" db="EMBL/GenBank/DDBJ databases">
        <title>A platform for efficient transgenesis in Macrostomum lignano, a flatworm model organism for stem cell research.</title>
        <authorList>
            <person name="Berezikov E."/>
        </authorList>
    </citation>
    <scope>NUCLEOTIDE SEQUENCE [LARGE SCALE GENOMIC DNA]</scope>
    <source>
        <strain evidence="8">DV1</strain>
        <tissue evidence="8">Whole organism</tissue>
    </source>
</reference>
<evidence type="ECO:0000313" key="9">
    <source>
        <dbReference type="Proteomes" id="UP000215902"/>
    </source>
</evidence>
<feature type="compositionally biased region" description="Low complexity" evidence="6">
    <location>
        <begin position="757"/>
        <end position="771"/>
    </location>
</feature>
<dbReference type="PROSITE" id="PS50011">
    <property type="entry name" value="PROTEIN_KINASE_DOM"/>
    <property type="match status" value="2"/>
</dbReference>
<dbReference type="SUPFAM" id="SSF56112">
    <property type="entry name" value="Protein kinase-like (PK-like)"/>
    <property type="match status" value="2"/>
</dbReference>
<evidence type="ECO:0000259" key="7">
    <source>
        <dbReference type="PROSITE" id="PS50011"/>
    </source>
</evidence>
<dbReference type="PANTHER" id="PTHR44329">
    <property type="entry name" value="SERINE/THREONINE-PROTEIN KINASE TNNI3K-RELATED"/>
    <property type="match status" value="1"/>
</dbReference>
<dbReference type="InterPro" id="IPR017441">
    <property type="entry name" value="Protein_kinase_ATP_BS"/>
</dbReference>
<keyword evidence="9" id="KW-1185">Reference proteome</keyword>
<name>A0A267GIR1_9PLAT</name>
<keyword evidence="3" id="KW-0418">Kinase</keyword>
<dbReference type="STRING" id="282301.A0A267GIR1"/>
<evidence type="ECO:0000313" key="8">
    <source>
        <dbReference type="EMBL" id="PAA85129.1"/>
    </source>
</evidence>
<dbReference type="InterPro" id="IPR000719">
    <property type="entry name" value="Prot_kinase_dom"/>
</dbReference>
<dbReference type="InterPro" id="IPR008266">
    <property type="entry name" value="Tyr_kinase_AS"/>
</dbReference>
<keyword evidence="2 5" id="KW-0547">Nucleotide-binding</keyword>
<dbReference type="InterPro" id="IPR011009">
    <property type="entry name" value="Kinase-like_dom_sf"/>
</dbReference>
<feature type="compositionally biased region" description="Basic and acidic residues" evidence="6">
    <location>
        <begin position="745"/>
        <end position="755"/>
    </location>
</feature>
<evidence type="ECO:0000256" key="1">
    <source>
        <dbReference type="ARBA" id="ARBA00022679"/>
    </source>
</evidence>
<feature type="domain" description="Protein kinase" evidence="7">
    <location>
        <begin position="380"/>
        <end position="686"/>
    </location>
</feature>
<gene>
    <name evidence="8" type="ORF">BOX15_Mlig009930g2</name>
</gene>
<dbReference type="SMART" id="SM00219">
    <property type="entry name" value="TyrKc"/>
    <property type="match status" value="1"/>
</dbReference>
<dbReference type="GO" id="GO:0005524">
    <property type="term" value="F:ATP binding"/>
    <property type="evidence" value="ECO:0007669"/>
    <property type="project" value="UniProtKB-UniRule"/>
</dbReference>
<dbReference type="OrthoDB" id="4062651at2759"/>
<dbReference type="PROSITE" id="PS00107">
    <property type="entry name" value="PROTEIN_KINASE_ATP"/>
    <property type="match status" value="1"/>
</dbReference>
<dbReference type="PROSITE" id="PS00109">
    <property type="entry name" value="PROTEIN_KINASE_TYR"/>
    <property type="match status" value="1"/>
</dbReference>
<feature type="binding site" evidence="5">
    <location>
        <position position="411"/>
    </location>
    <ligand>
        <name>ATP</name>
        <dbReference type="ChEBI" id="CHEBI:30616"/>
    </ligand>
</feature>
<dbReference type="GO" id="GO:0004713">
    <property type="term" value="F:protein tyrosine kinase activity"/>
    <property type="evidence" value="ECO:0007669"/>
    <property type="project" value="InterPro"/>
</dbReference>